<evidence type="ECO:0000313" key="2">
    <source>
        <dbReference type="EMBL" id="KZT20375.1"/>
    </source>
</evidence>
<organism evidence="2 3">
    <name type="scientific">Neolentinus lepideus HHB14362 ss-1</name>
    <dbReference type="NCBI Taxonomy" id="1314782"/>
    <lineage>
        <taxon>Eukaryota</taxon>
        <taxon>Fungi</taxon>
        <taxon>Dikarya</taxon>
        <taxon>Basidiomycota</taxon>
        <taxon>Agaricomycotina</taxon>
        <taxon>Agaricomycetes</taxon>
        <taxon>Gloeophyllales</taxon>
        <taxon>Gloeophyllaceae</taxon>
        <taxon>Neolentinus</taxon>
    </lineage>
</organism>
<feature type="compositionally biased region" description="Acidic residues" evidence="1">
    <location>
        <begin position="382"/>
        <end position="399"/>
    </location>
</feature>
<name>A0A165P0Z0_9AGAM</name>
<reference evidence="2 3" key="1">
    <citation type="journal article" date="2016" name="Mol. Biol. Evol.">
        <title>Comparative Genomics of Early-Diverging Mushroom-Forming Fungi Provides Insights into the Origins of Lignocellulose Decay Capabilities.</title>
        <authorList>
            <person name="Nagy L.G."/>
            <person name="Riley R."/>
            <person name="Tritt A."/>
            <person name="Adam C."/>
            <person name="Daum C."/>
            <person name="Floudas D."/>
            <person name="Sun H."/>
            <person name="Yadav J.S."/>
            <person name="Pangilinan J."/>
            <person name="Larsson K.H."/>
            <person name="Matsuura K."/>
            <person name="Barry K."/>
            <person name="Labutti K."/>
            <person name="Kuo R."/>
            <person name="Ohm R.A."/>
            <person name="Bhattacharya S.S."/>
            <person name="Shirouzu T."/>
            <person name="Yoshinaga Y."/>
            <person name="Martin F.M."/>
            <person name="Grigoriev I.V."/>
            <person name="Hibbett D.S."/>
        </authorList>
    </citation>
    <scope>NUCLEOTIDE SEQUENCE [LARGE SCALE GENOMIC DNA]</scope>
    <source>
        <strain evidence="2 3">HHB14362 ss-1</strain>
    </source>
</reference>
<dbReference type="Proteomes" id="UP000076761">
    <property type="component" value="Unassembled WGS sequence"/>
</dbReference>
<evidence type="ECO:0000256" key="1">
    <source>
        <dbReference type="SAM" id="MobiDB-lite"/>
    </source>
</evidence>
<feature type="compositionally biased region" description="Polar residues" evidence="1">
    <location>
        <begin position="339"/>
        <end position="351"/>
    </location>
</feature>
<dbReference type="AlphaFoldDB" id="A0A165P0Z0"/>
<dbReference type="EMBL" id="KV425621">
    <property type="protein sequence ID" value="KZT20375.1"/>
    <property type="molecule type" value="Genomic_DNA"/>
</dbReference>
<accession>A0A165P0Z0</accession>
<evidence type="ECO:0000313" key="3">
    <source>
        <dbReference type="Proteomes" id="UP000076761"/>
    </source>
</evidence>
<keyword evidence="3" id="KW-1185">Reference proteome</keyword>
<dbReference type="InParanoid" id="A0A165P0Z0"/>
<feature type="region of interest" description="Disordered" evidence="1">
    <location>
        <begin position="329"/>
        <end position="352"/>
    </location>
</feature>
<proteinExistence type="predicted"/>
<feature type="region of interest" description="Disordered" evidence="1">
    <location>
        <begin position="84"/>
        <end position="118"/>
    </location>
</feature>
<protein>
    <submittedName>
        <fullName evidence="2">Uncharacterized protein</fullName>
    </submittedName>
</protein>
<dbReference type="OrthoDB" id="514070at2759"/>
<feature type="compositionally biased region" description="Low complexity" evidence="1">
    <location>
        <begin position="91"/>
        <end position="107"/>
    </location>
</feature>
<gene>
    <name evidence="2" type="ORF">NEOLEDRAFT_1075772</name>
</gene>
<sequence length="399" mass="43578">MSDPSSSSDQKLSLPAFLKMLTNNGVSARTAMAVAGQIYKTCNTAAALGMLTDMQLKEDGVNAKEDRKLVLAAVRKAGYKTSPAKRTKVVTSTSGATTSTSQNATASPRKRRKLTEEVNEFLPGKPEDELEGVSFGSLDFKEMLDEEVLVEKSTVINRAPIMMAWATVVAERIGFKREEALSIASVYTEMNAITKGVSIGIYKESKKGEVPEPDKGGSQPYVDLMGRSPLYQTASNNWLGMAANKPISPSSAYSYITRALRQTAPYVLGAMRLLAESYEPIELNRKGFGLYCEFRPEVGKWGERGEVKCETILKLRKRTQQAMASEIKIEDSAGGDPSGISTVPESVSGPSIKQEPAEIANVVKEDLEANNAQSKAYKPRDEFEDPDFDDIDFNEVELP</sequence>
<feature type="region of interest" description="Disordered" evidence="1">
    <location>
        <begin position="370"/>
        <end position="399"/>
    </location>
</feature>